<accession>A0ABN0YMV5</accession>
<dbReference type="InterPro" id="IPR010982">
    <property type="entry name" value="Lambda_DNA-bd_dom_sf"/>
</dbReference>
<dbReference type="PROSITE" id="PS50932">
    <property type="entry name" value="HTH_LACI_2"/>
    <property type="match status" value="1"/>
</dbReference>
<dbReference type="CDD" id="cd06286">
    <property type="entry name" value="PBP1_CcpB-like"/>
    <property type="match status" value="1"/>
</dbReference>
<dbReference type="Proteomes" id="UP001500340">
    <property type="component" value="Unassembled WGS sequence"/>
</dbReference>
<comment type="caution">
    <text evidence="5">The sequence shown here is derived from an EMBL/GenBank/DDBJ whole genome shotgun (WGS) entry which is preliminary data.</text>
</comment>
<dbReference type="InterPro" id="IPR000843">
    <property type="entry name" value="HTH_LacI"/>
</dbReference>
<dbReference type="CDD" id="cd01392">
    <property type="entry name" value="HTH_LacI"/>
    <property type="match status" value="1"/>
</dbReference>
<protein>
    <submittedName>
        <fullName evidence="5">LacI family DNA-binding transcriptional regulator</fullName>
    </submittedName>
</protein>
<evidence type="ECO:0000313" key="5">
    <source>
        <dbReference type="EMBL" id="GAA0401573.1"/>
    </source>
</evidence>
<reference evidence="5 6" key="1">
    <citation type="journal article" date="2019" name="Int. J. Syst. Evol. Microbiol.">
        <title>The Global Catalogue of Microorganisms (GCM) 10K type strain sequencing project: providing services to taxonomists for standard genome sequencing and annotation.</title>
        <authorList>
            <consortium name="The Broad Institute Genomics Platform"/>
            <consortium name="The Broad Institute Genome Sequencing Center for Infectious Disease"/>
            <person name="Wu L."/>
            <person name="Ma J."/>
        </authorList>
    </citation>
    <scope>NUCLEOTIDE SEQUENCE [LARGE SCALE GENOMIC DNA]</scope>
    <source>
        <strain evidence="5 6">JCM 12774</strain>
    </source>
</reference>
<evidence type="ECO:0000256" key="2">
    <source>
        <dbReference type="ARBA" id="ARBA00023125"/>
    </source>
</evidence>
<dbReference type="Pfam" id="PF00532">
    <property type="entry name" value="Peripla_BP_1"/>
    <property type="match status" value="1"/>
</dbReference>
<evidence type="ECO:0000256" key="1">
    <source>
        <dbReference type="ARBA" id="ARBA00023015"/>
    </source>
</evidence>
<dbReference type="PANTHER" id="PTHR30146:SF105">
    <property type="entry name" value="CATABOLITE CONTROL PROTEIN B"/>
    <property type="match status" value="1"/>
</dbReference>
<proteinExistence type="predicted"/>
<dbReference type="PANTHER" id="PTHR30146">
    <property type="entry name" value="LACI-RELATED TRANSCRIPTIONAL REPRESSOR"/>
    <property type="match status" value="1"/>
</dbReference>
<dbReference type="PRINTS" id="PR00036">
    <property type="entry name" value="HTHLACI"/>
</dbReference>
<dbReference type="RefSeq" id="WP_343863172.1">
    <property type="nucleotide sequence ID" value="NZ_BAAACX010000015.1"/>
</dbReference>
<dbReference type="InterPro" id="IPR001761">
    <property type="entry name" value="Peripla_BP/Lac1_sug-bd_dom"/>
</dbReference>
<keyword evidence="2 5" id="KW-0238">DNA-binding</keyword>
<dbReference type="SMART" id="SM00354">
    <property type="entry name" value="HTH_LACI"/>
    <property type="match status" value="1"/>
</dbReference>
<organism evidence="5 6">
    <name type="scientific">Paenibacillus motobuensis</name>
    <dbReference type="NCBI Taxonomy" id="295324"/>
    <lineage>
        <taxon>Bacteria</taxon>
        <taxon>Bacillati</taxon>
        <taxon>Bacillota</taxon>
        <taxon>Bacilli</taxon>
        <taxon>Bacillales</taxon>
        <taxon>Paenibacillaceae</taxon>
        <taxon>Paenibacillus</taxon>
    </lineage>
</organism>
<dbReference type="Gene3D" id="1.10.260.40">
    <property type="entry name" value="lambda repressor-like DNA-binding domains"/>
    <property type="match status" value="1"/>
</dbReference>
<dbReference type="GO" id="GO:0003677">
    <property type="term" value="F:DNA binding"/>
    <property type="evidence" value="ECO:0007669"/>
    <property type="project" value="UniProtKB-KW"/>
</dbReference>
<dbReference type="EMBL" id="BAAACX010000015">
    <property type="protein sequence ID" value="GAA0401573.1"/>
    <property type="molecule type" value="Genomic_DNA"/>
</dbReference>
<evidence type="ECO:0000259" key="4">
    <source>
        <dbReference type="PROSITE" id="PS50932"/>
    </source>
</evidence>
<name>A0ABN0YMV5_9BACL</name>
<feature type="domain" description="HTH lacI-type" evidence="4">
    <location>
        <begin position="2"/>
        <end position="56"/>
    </location>
</feature>
<sequence>MPNIKQIAKAAGVSVSTVSRVLNKHPYVSEAKRKAVEEAIERLQYARNMNAVHLIKGITQTVAVILPHINHPYFMRLMEGIASEALKHNYQLMLCQTGYNHDEEMKVLEMLKNKQIDGVIITSRSASLDQIEPYSAYGPILLCEDVKDRRLSSVYYDHYLSFQTAITFLWEKGHRNIGFTLNRLNNSSGRKRIRAYYDTLQMLGGNGRAEWMLDGYRDMKDSAAIFPWLHSLDERPTALLITGDEVAAGVLLTAPQYGFQVPEDIAIIGFDNQPISELLGITTIDIQLSIIGARAFAIIYKQITNRTVEPASENLQFKLIERKTV</sequence>
<dbReference type="Pfam" id="PF00356">
    <property type="entry name" value="LacI"/>
    <property type="match status" value="1"/>
</dbReference>
<dbReference type="InterPro" id="IPR028082">
    <property type="entry name" value="Peripla_BP_I"/>
</dbReference>
<keyword evidence="1" id="KW-0805">Transcription regulation</keyword>
<dbReference type="Gene3D" id="3.40.50.2300">
    <property type="match status" value="2"/>
</dbReference>
<keyword evidence="3" id="KW-0804">Transcription</keyword>
<keyword evidence="6" id="KW-1185">Reference proteome</keyword>
<evidence type="ECO:0000256" key="3">
    <source>
        <dbReference type="ARBA" id="ARBA00023163"/>
    </source>
</evidence>
<gene>
    <name evidence="5" type="ORF">GCM10008933_35120</name>
</gene>
<dbReference type="SUPFAM" id="SSF53822">
    <property type="entry name" value="Periplasmic binding protein-like I"/>
    <property type="match status" value="1"/>
</dbReference>
<evidence type="ECO:0000313" key="6">
    <source>
        <dbReference type="Proteomes" id="UP001500340"/>
    </source>
</evidence>
<dbReference type="SUPFAM" id="SSF47413">
    <property type="entry name" value="lambda repressor-like DNA-binding domains"/>
    <property type="match status" value="1"/>
</dbReference>